<organism evidence="2 3">
    <name type="scientific">Candidatus Falkowbacteria bacterium RIFOXYD2_FULL_34_120</name>
    <dbReference type="NCBI Taxonomy" id="1798007"/>
    <lineage>
        <taxon>Bacteria</taxon>
        <taxon>Candidatus Falkowiibacteriota</taxon>
    </lineage>
</organism>
<evidence type="ECO:0000313" key="3">
    <source>
        <dbReference type="Proteomes" id="UP000177579"/>
    </source>
</evidence>
<gene>
    <name evidence="2" type="ORF">A2531_05520</name>
</gene>
<sequence>MRDQLKKAIKLAKKTGDKIMVFDSPESEDAYIIMPFEDYEKMVEIETNSRGLTEIELIDKINRDIAIWKSEQDLNEEYALPTTHNTVFPKHISEVIKEKQKKSGWNIPSQRKEKAAEIEE</sequence>
<comment type="caution">
    <text evidence="2">The sequence shown here is derived from an EMBL/GenBank/DDBJ whole genome shotgun (WGS) entry which is preliminary data.</text>
</comment>
<feature type="compositionally biased region" description="Basic and acidic residues" evidence="1">
    <location>
        <begin position="110"/>
        <end position="120"/>
    </location>
</feature>
<evidence type="ECO:0008006" key="4">
    <source>
        <dbReference type="Google" id="ProtNLM"/>
    </source>
</evidence>
<name>A0A1F5TSA6_9BACT</name>
<reference evidence="2 3" key="1">
    <citation type="journal article" date="2016" name="Nat. Commun.">
        <title>Thousands of microbial genomes shed light on interconnected biogeochemical processes in an aquifer system.</title>
        <authorList>
            <person name="Anantharaman K."/>
            <person name="Brown C.T."/>
            <person name="Hug L.A."/>
            <person name="Sharon I."/>
            <person name="Castelle C.J."/>
            <person name="Probst A.J."/>
            <person name="Thomas B.C."/>
            <person name="Singh A."/>
            <person name="Wilkins M.J."/>
            <person name="Karaoz U."/>
            <person name="Brodie E.L."/>
            <person name="Williams K.H."/>
            <person name="Hubbard S.S."/>
            <person name="Banfield J.F."/>
        </authorList>
    </citation>
    <scope>NUCLEOTIDE SEQUENCE [LARGE SCALE GENOMIC DNA]</scope>
</reference>
<evidence type="ECO:0000313" key="2">
    <source>
        <dbReference type="EMBL" id="OGF41856.1"/>
    </source>
</evidence>
<accession>A0A1F5TSA6</accession>
<dbReference type="Proteomes" id="UP000177579">
    <property type="component" value="Unassembled WGS sequence"/>
</dbReference>
<dbReference type="EMBL" id="MFGO01000004">
    <property type="protein sequence ID" value="OGF41856.1"/>
    <property type="molecule type" value="Genomic_DNA"/>
</dbReference>
<feature type="region of interest" description="Disordered" evidence="1">
    <location>
        <begin position="99"/>
        <end position="120"/>
    </location>
</feature>
<evidence type="ECO:0000256" key="1">
    <source>
        <dbReference type="SAM" id="MobiDB-lite"/>
    </source>
</evidence>
<protein>
    <recommendedName>
        <fullName evidence="4">Antitoxin</fullName>
    </recommendedName>
</protein>
<dbReference type="AlphaFoldDB" id="A0A1F5TSA6"/>
<proteinExistence type="predicted"/>